<evidence type="ECO:0000313" key="2">
    <source>
        <dbReference type="EMBL" id="KAF5825494.1"/>
    </source>
</evidence>
<gene>
    <name evidence="2" type="ORF">DUNSADRAFT_9287</name>
</gene>
<reference evidence="2" key="1">
    <citation type="submission" date="2017-08" db="EMBL/GenBank/DDBJ databases">
        <authorList>
            <person name="Polle J.E."/>
            <person name="Barry K."/>
            <person name="Cushman J."/>
            <person name="Schmutz J."/>
            <person name="Tran D."/>
            <person name="Hathwaick L.T."/>
            <person name="Yim W.C."/>
            <person name="Jenkins J."/>
            <person name="Mckie-Krisberg Z.M."/>
            <person name="Prochnik S."/>
            <person name="Lindquist E."/>
            <person name="Dockter R.B."/>
            <person name="Adam C."/>
            <person name="Molina H."/>
            <person name="Bunkerborg J."/>
            <person name="Jin E."/>
            <person name="Buchheim M."/>
            <person name="Magnuson J."/>
        </authorList>
    </citation>
    <scope>NUCLEOTIDE SEQUENCE</scope>
    <source>
        <strain evidence="2">CCAP 19/18</strain>
    </source>
</reference>
<proteinExistence type="predicted"/>
<evidence type="ECO:0008006" key="4">
    <source>
        <dbReference type="Google" id="ProtNLM"/>
    </source>
</evidence>
<sequence>MRGVSQVPFQSPSWLQLPHDPQGPSLATQLPSERPWNPRSLEQDFTLGDFIVSFPHGSTFQGAPFVCGLSFFPCACLPWVLLLGGHACVCVSAKAILFCASQAGSAQVWLKEICCSSSSVGGGKGECLYLCLSASCTCSDPAHPLVYTCAILCTRVQACYSHALNCELCGYSICVWFS</sequence>
<dbReference type="EMBL" id="MU072803">
    <property type="protein sequence ID" value="KAF5825494.1"/>
    <property type="molecule type" value="Genomic_DNA"/>
</dbReference>
<accession>A0ABQ7FSL4</accession>
<feature type="region of interest" description="Disordered" evidence="1">
    <location>
        <begin position="1"/>
        <end position="21"/>
    </location>
</feature>
<dbReference type="Proteomes" id="UP000815325">
    <property type="component" value="Unassembled WGS sequence"/>
</dbReference>
<comment type="caution">
    <text evidence="2">The sequence shown here is derived from an EMBL/GenBank/DDBJ whole genome shotgun (WGS) entry which is preliminary data.</text>
</comment>
<keyword evidence="3" id="KW-1185">Reference proteome</keyword>
<evidence type="ECO:0000256" key="1">
    <source>
        <dbReference type="SAM" id="MobiDB-lite"/>
    </source>
</evidence>
<name>A0ABQ7FSL4_DUNSA</name>
<organism evidence="2 3">
    <name type="scientific">Dunaliella salina</name>
    <name type="common">Green alga</name>
    <name type="synonym">Protococcus salinus</name>
    <dbReference type="NCBI Taxonomy" id="3046"/>
    <lineage>
        <taxon>Eukaryota</taxon>
        <taxon>Viridiplantae</taxon>
        <taxon>Chlorophyta</taxon>
        <taxon>core chlorophytes</taxon>
        <taxon>Chlorophyceae</taxon>
        <taxon>CS clade</taxon>
        <taxon>Chlamydomonadales</taxon>
        <taxon>Dunaliellaceae</taxon>
        <taxon>Dunaliella</taxon>
    </lineage>
</organism>
<protein>
    <recommendedName>
        <fullName evidence="4">Encoded protein</fullName>
    </recommendedName>
</protein>
<evidence type="ECO:0000313" key="3">
    <source>
        <dbReference type="Proteomes" id="UP000815325"/>
    </source>
</evidence>